<comment type="similarity">
    <text evidence="1 5">Belongs to the importin alpha family.</text>
</comment>
<dbReference type="InterPro" id="IPR002652">
    <property type="entry name" value="Importin-a_IBB"/>
</dbReference>
<evidence type="ECO:0000313" key="9">
    <source>
        <dbReference type="RefSeq" id="XP_027349499.1"/>
    </source>
</evidence>
<dbReference type="Gene3D" id="1.20.5.690">
    <property type="entry name" value="Importin-alpha, importin-beta-binding domain"/>
    <property type="match status" value="1"/>
</dbReference>
<dbReference type="Pfam" id="PF16186">
    <property type="entry name" value="Arm_3"/>
    <property type="match status" value="1"/>
</dbReference>
<dbReference type="FunFam" id="1.25.10.10:FF:000009">
    <property type="entry name" value="Importin subunit alpha"/>
    <property type="match status" value="1"/>
</dbReference>
<evidence type="ECO:0000256" key="5">
    <source>
        <dbReference type="PIRNR" id="PIRNR005673"/>
    </source>
</evidence>
<dbReference type="RefSeq" id="XP_027349499.1">
    <property type="nucleotide sequence ID" value="XM_027493698.1"/>
</dbReference>
<organism evidence="8 9">
    <name type="scientific">Abrus precatorius</name>
    <name type="common">Indian licorice</name>
    <name type="synonym">Glycine abrus</name>
    <dbReference type="NCBI Taxonomy" id="3816"/>
    <lineage>
        <taxon>Eukaryota</taxon>
        <taxon>Viridiplantae</taxon>
        <taxon>Streptophyta</taxon>
        <taxon>Embryophyta</taxon>
        <taxon>Tracheophyta</taxon>
        <taxon>Spermatophyta</taxon>
        <taxon>Magnoliopsida</taxon>
        <taxon>eudicotyledons</taxon>
        <taxon>Gunneridae</taxon>
        <taxon>Pentapetalae</taxon>
        <taxon>rosids</taxon>
        <taxon>fabids</taxon>
        <taxon>Fabales</taxon>
        <taxon>Fabaceae</taxon>
        <taxon>Papilionoideae</taxon>
        <taxon>50 kb inversion clade</taxon>
        <taxon>NPAAA clade</taxon>
        <taxon>indigoferoid/millettioid clade</taxon>
        <taxon>Abreae</taxon>
        <taxon>Abrus</taxon>
    </lineage>
</organism>
<dbReference type="InterPro" id="IPR036975">
    <property type="entry name" value="Importin-a_IBB_sf"/>
</dbReference>
<evidence type="ECO:0000256" key="1">
    <source>
        <dbReference type="ARBA" id="ARBA00010394"/>
    </source>
</evidence>
<dbReference type="GeneID" id="113861088"/>
<reference evidence="9" key="2">
    <citation type="submission" date="2025-08" db="UniProtKB">
        <authorList>
            <consortium name="RefSeq"/>
        </authorList>
    </citation>
    <scope>IDENTIFICATION</scope>
    <source>
        <tissue evidence="9">Young leaves</tissue>
    </source>
</reference>
<evidence type="ECO:0000256" key="2">
    <source>
        <dbReference type="ARBA" id="ARBA00022448"/>
    </source>
</evidence>
<gene>
    <name evidence="9" type="primary">LOC113861088</name>
</gene>
<dbReference type="PIRSF" id="PIRSF005673">
    <property type="entry name" value="Importin_alpha"/>
    <property type="match status" value="1"/>
</dbReference>
<evidence type="ECO:0000313" key="8">
    <source>
        <dbReference type="Proteomes" id="UP000694853"/>
    </source>
</evidence>
<dbReference type="InterPro" id="IPR024931">
    <property type="entry name" value="Importin_alpha"/>
</dbReference>
<keyword evidence="3" id="KW-0677">Repeat</keyword>
<reference evidence="8" key="1">
    <citation type="journal article" date="2019" name="Toxins">
        <title>Detection of Abrin-Like and Prepropulchellin-Like Toxin Genes and Transcripts Using Whole Genome Sequencing and Full-Length Transcript Sequencing of Abrus precatorius.</title>
        <authorList>
            <person name="Hovde B.T."/>
            <person name="Daligault H.E."/>
            <person name="Hanschen E.R."/>
            <person name="Kunde Y.A."/>
            <person name="Johnson M.B."/>
            <person name="Starkenburg S.R."/>
            <person name="Johnson S.L."/>
        </authorList>
    </citation>
    <scope>NUCLEOTIDE SEQUENCE [LARGE SCALE GENOMIC DNA]</scope>
</reference>
<dbReference type="Proteomes" id="UP000694853">
    <property type="component" value="Unplaced"/>
</dbReference>
<dbReference type="GO" id="GO:0006606">
    <property type="term" value="P:protein import into nucleus"/>
    <property type="evidence" value="ECO:0007669"/>
    <property type="project" value="InterPro"/>
</dbReference>
<evidence type="ECO:0000259" key="7">
    <source>
        <dbReference type="PROSITE" id="PS51214"/>
    </source>
</evidence>
<dbReference type="Pfam" id="PF01749">
    <property type="entry name" value="IBB"/>
    <property type="match status" value="1"/>
</dbReference>
<dbReference type="SUPFAM" id="SSF48371">
    <property type="entry name" value="ARM repeat"/>
    <property type="match status" value="1"/>
</dbReference>
<name>A0A8B8L4A2_ABRPR</name>
<dbReference type="InterPro" id="IPR011989">
    <property type="entry name" value="ARM-like"/>
</dbReference>
<dbReference type="PROSITE" id="PS51214">
    <property type="entry name" value="IBB"/>
    <property type="match status" value="1"/>
</dbReference>
<dbReference type="KEGG" id="aprc:113861088"/>
<feature type="repeat" description="ARM" evidence="6">
    <location>
        <begin position="157"/>
        <end position="199"/>
    </location>
</feature>
<dbReference type="Gene3D" id="1.25.10.10">
    <property type="entry name" value="Leucine-rich Repeat Variant"/>
    <property type="match status" value="1"/>
</dbReference>
<feature type="repeat" description="ARM" evidence="6">
    <location>
        <begin position="114"/>
        <end position="157"/>
    </location>
</feature>
<keyword evidence="8" id="KW-1185">Reference proteome</keyword>
<accession>A0A8B8L4A2</accession>
<dbReference type="GO" id="GO:0061608">
    <property type="term" value="F:nuclear import signal receptor activity"/>
    <property type="evidence" value="ECO:0007669"/>
    <property type="project" value="InterPro"/>
</dbReference>
<dbReference type="OrthoDB" id="29145at2759"/>
<dbReference type="GO" id="GO:0005634">
    <property type="term" value="C:nucleus"/>
    <property type="evidence" value="ECO:0007669"/>
    <property type="project" value="UniProtKB-ARBA"/>
</dbReference>
<keyword evidence="2 5" id="KW-0813">Transport</keyword>
<keyword evidence="4 5" id="KW-0653">Protein transport</keyword>
<feature type="domain" description="IBB" evidence="7">
    <location>
        <begin position="1"/>
        <end position="59"/>
    </location>
</feature>
<dbReference type="InterPro" id="IPR000225">
    <property type="entry name" value="Armadillo"/>
</dbReference>
<dbReference type="GO" id="GO:0005737">
    <property type="term" value="C:cytoplasm"/>
    <property type="evidence" value="ECO:0007669"/>
    <property type="project" value="InterPro"/>
</dbReference>
<sequence>MSLLPASRAETRRKVYKIGIDAVKSRRRREVTLMKIRKSKREDNLFKKRREQELDDLLHIPFTLNTMPFVPAMAQGVWSEDSATQLEATYKIRNLLSFVLNVNASLIDDVIKSGVVPRFVEFLARHDAPRLQFEASWILTNIASGTSNHTRVVVELGAVPLFVQLLSSSTVEIREQAVWALGNIAGDSPQCRDYILSEGALLPLLSQLNPLSSLSIMRNAAWTLSNFCRGKPYVDFEQVKLAFPVLKQLIHSTDEEILTEVCWTLCYLSEDIDGKVQAVLDAGVCPRLVELLQHQSESILLPTIRSLGNIVYGDDAQTQVLIDRGVLPCLRQIMMQNHKKGIMKEVCWTISNITAGTKAQVQAVLEANIILPLVRLLHHAEFEVKKEAAWAICNATYIGSHEHIKFLVIQGCLKPLCDLLTCLDLNAVTLCLEGLENILKVGEADKEMGLHGGTNIYAEMVEEYGGLEKIERLQNHDNNEIYKRAVRILERFWDEEELDETNVENSDDAIQQTFYLGINPPDIPAGGFNFGSQ</sequence>
<dbReference type="PANTHER" id="PTHR23316">
    <property type="entry name" value="IMPORTIN ALPHA"/>
    <property type="match status" value="1"/>
</dbReference>
<evidence type="ECO:0000256" key="4">
    <source>
        <dbReference type="ARBA" id="ARBA00022927"/>
    </source>
</evidence>
<evidence type="ECO:0000256" key="3">
    <source>
        <dbReference type="ARBA" id="ARBA00022737"/>
    </source>
</evidence>
<dbReference type="SMART" id="SM00185">
    <property type="entry name" value="ARM"/>
    <property type="match status" value="9"/>
</dbReference>
<evidence type="ECO:0000256" key="6">
    <source>
        <dbReference type="PROSITE-ProRule" id="PRU00259"/>
    </source>
</evidence>
<protein>
    <recommendedName>
        <fullName evidence="5">Importin subunit alpha</fullName>
    </recommendedName>
</protein>
<feature type="repeat" description="ARM" evidence="6">
    <location>
        <begin position="283"/>
        <end position="325"/>
    </location>
</feature>
<dbReference type="PROSITE" id="PS50176">
    <property type="entry name" value="ARM_REPEAT"/>
    <property type="match status" value="3"/>
</dbReference>
<dbReference type="InterPro" id="IPR016024">
    <property type="entry name" value="ARM-type_fold"/>
</dbReference>
<proteinExistence type="inferred from homology"/>
<dbReference type="InterPro" id="IPR032413">
    <property type="entry name" value="Arm_3"/>
</dbReference>
<dbReference type="AlphaFoldDB" id="A0A8B8L4A2"/>
<dbReference type="Pfam" id="PF00514">
    <property type="entry name" value="Arm"/>
    <property type="match status" value="7"/>
</dbReference>